<evidence type="ECO:0000313" key="2">
    <source>
        <dbReference type="EMBL" id="OHS93241.1"/>
    </source>
</evidence>
<dbReference type="CDD" id="cd07713">
    <property type="entry name" value="DHPS-like_MBL-fold"/>
    <property type="match status" value="1"/>
</dbReference>
<dbReference type="InterPro" id="IPR001279">
    <property type="entry name" value="Metallo-B-lactamas"/>
</dbReference>
<dbReference type="AlphaFoldDB" id="A0A1J4J3C4"/>
<comment type="caution">
    <text evidence="2">The sequence shown here is derived from an EMBL/GenBank/DDBJ whole genome shotgun (WGS) entry which is preliminary data.</text>
</comment>
<evidence type="ECO:0000313" key="3">
    <source>
        <dbReference type="Proteomes" id="UP000179807"/>
    </source>
</evidence>
<dbReference type="GeneID" id="94847914"/>
<dbReference type="GO" id="GO:0016740">
    <property type="term" value="F:transferase activity"/>
    <property type="evidence" value="ECO:0007669"/>
    <property type="project" value="TreeGrafter"/>
</dbReference>
<dbReference type="OrthoDB" id="1470350at2759"/>
<dbReference type="Gene3D" id="3.60.15.10">
    <property type="entry name" value="Ribonuclease Z/Hydroxyacylglutathione hydrolase-like"/>
    <property type="match status" value="1"/>
</dbReference>
<accession>A0A1J4J3C4</accession>
<proteinExistence type="predicted"/>
<dbReference type="VEuPathDB" id="TrichDB:TRFO_40447"/>
<feature type="domain" description="Metallo-beta-lactamase" evidence="1">
    <location>
        <begin position="20"/>
        <end position="166"/>
    </location>
</feature>
<dbReference type="RefSeq" id="XP_068346378.1">
    <property type="nucleotide sequence ID" value="XM_068513210.1"/>
</dbReference>
<dbReference type="SMART" id="SM00849">
    <property type="entry name" value="Lactamase_B"/>
    <property type="match status" value="1"/>
</dbReference>
<name>A0A1J4J3C4_9EUKA</name>
<dbReference type="Proteomes" id="UP000179807">
    <property type="component" value="Unassembled WGS sequence"/>
</dbReference>
<evidence type="ECO:0000259" key="1">
    <source>
        <dbReference type="SMART" id="SM00849"/>
    </source>
</evidence>
<dbReference type="InterPro" id="IPR041712">
    <property type="entry name" value="DHPS-like_MBL-fold"/>
</dbReference>
<dbReference type="PANTHER" id="PTHR13754:SF13">
    <property type="entry name" value="METALLO-BETA-LACTAMASE SUPERFAMILY PROTEIN (AFU_ORTHOLOGUE AFUA_3G07630)"/>
    <property type="match status" value="1"/>
</dbReference>
<dbReference type="PANTHER" id="PTHR13754">
    <property type="entry name" value="METALLO-BETA-LACTAMASE SUPERFAMILY PROTEIN"/>
    <property type="match status" value="1"/>
</dbReference>
<dbReference type="EMBL" id="MLAK01001419">
    <property type="protein sequence ID" value="OHS93241.1"/>
    <property type="molecule type" value="Genomic_DNA"/>
</dbReference>
<reference evidence="2" key="1">
    <citation type="submission" date="2016-10" db="EMBL/GenBank/DDBJ databases">
        <authorList>
            <person name="Benchimol M."/>
            <person name="Almeida L.G."/>
            <person name="Vasconcelos A.T."/>
            <person name="Perreira-Neves A."/>
            <person name="Rosa I.A."/>
            <person name="Tasca T."/>
            <person name="Bogo M.R."/>
            <person name="de Souza W."/>
        </authorList>
    </citation>
    <scope>NUCLEOTIDE SEQUENCE [LARGE SCALE GENOMIC DNA]</scope>
    <source>
        <strain evidence="2">K</strain>
    </source>
</reference>
<organism evidence="2 3">
    <name type="scientific">Tritrichomonas foetus</name>
    <dbReference type="NCBI Taxonomy" id="1144522"/>
    <lineage>
        <taxon>Eukaryota</taxon>
        <taxon>Metamonada</taxon>
        <taxon>Parabasalia</taxon>
        <taxon>Tritrichomonadida</taxon>
        <taxon>Tritrichomonadidae</taxon>
        <taxon>Tritrichomonas</taxon>
    </lineage>
</organism>
<protein>
    <submittedName>
        <fullName evidence="2">Metallo-beta-lactamase</fullName>
    </submittedName>
</protein>
<sequence length="289" mass="33002">MKIICLVENTSENPAFQCAHGLSLYIETKNHKILFDVGPNELFAENAKSLNVNISEIDTVIISHGHYDHGGGLKTFFELNDKANVYVHEGFFEAHFSISRGPEPRFIGIDPSLKCNGRFIFVGDNYRIDDELYLFANPPNNEFISLSNRSLLIQQNEKYIPDPFNHEQSLIITQNSNDLKIDEKDDFIKNNNVLFCGCSHRGIANILTHAETIIQSEFDFVIGGFHLMNPSKKTVESFELLENIANELQKRKKTKFYTCHCTGLDAYKHLHDKMKANIDYLSTSKMIYA</sequence>
<keyword evidence="3" id="KW-1185">Reference proteome</keyword>
<dbReference type="InterPro" id="IPR036866">
    <property type="entry name" value="RibonucZ/Hydroxyglut_hydro"/>
</dbReference>
<dbReference type="SUPFAM" id="SSF56281">
    <property type="entry name" value="Metallo-hydrolase/oxidoreductase"/>
    <property type="match status" value="1"/>
</dbReference>
<dbReference type="Pfam" id="PF00753">
    <property type="entry name" value="Lactamase_B"/>
    <property type="match status" value="1"/>
</dbReference>
<gene>
    <name evidence="2" type="ORF">TRFO_40447</name>
</gene>
<dbReference type="InterPro" id="IPR052926">
    <property type="entry name" value="Metallo-beta-lactamase_dom"/>
</dbReference>